<keyword evidence="1" id="KW-0812">Transmembrane</keyword>
<feature type="transmembrane region" description="Helical" evidence="1">
    <location>
        <begin position="6"/>
        <end position="38"/>
    </location>
</feature>
<evidence type="ECO:0000256" key="1">
    <source>
        <dbReference type="SAM" id="Phobius"/>
    </source>
</evidence>
<evidence type="ECO:0000313" key="2">
    <source>
        <dbReference type="EMBL" id="MCL6730639.1"/>
    </source>
</evidence>
<gene>
    <name evidence="2" type="ORF">LZ538_11330</name>
</gene>
<dbReference type="RefSeq" id="WP_249832115.1">
    <property type="nucleotide sequence ID" value="NZ_JAMGBE010000003.1"/>
</dbReference>
<name>A0ABT0S4T6_9SPHN</name>
<sequence length="48" mass="5096">MIGLIIAVVIGILLIGLVLKLLKFAIIVALVVGGLMLAQSHFGQKRIK</sequence>
<keyword evidence="1" id="KW-1133">Transmembrane helix</keyword>
<accession>A0ABT0S4T6</accession>
<proteinExistence type="predicted"/>
<evidence type="ECO:0000313" key="3">
    <source>
        <dbReference type="Proteomes" id="UP001165342"/>
    </source>
</evidence>
<evidence type="ECO:0008006" key="4">
    <source>
        <dbReference type="Google" id="ProtNLM"/>
    </source>
</evidence>
<reference evidence="2" key="1">
    <citation type="submission" date="2022-05" db="EMBL/GenBank/DDBJ databases">
        <authorList>
            <person name="Jo J.-H."/>
            <person name="Im W.-T."/>
        </authorList>
    </citation>
    <scope>NUCLEOTIDE SEQUENCE</scope>
    <source>
        <strain evidence="2">SE220</strain>
    </source>
</reference>
<comment type="caution">
    <text evidence="2">The sequence shown here is derived from an EMBL/GenBank/DDBJ whole genome shotgun (WGS) entry which is preliminary data.</text>
</comment>
<protein>
    <recommendedName>
        <fullName evidence="4">DUF2273 domain-containing protein</fullName>
    </recommendedName>
</protein>
<dbReference type="Proteomes" id="UP001165342">
    <property type="component" value="Unassembled WGS sequence"/>
</dbReference>
<dbReference type="EMBL" id="JAMGBE010000003">
    <property type="protein sequence ID" value="MCL6730639.1"/>
    <property type="molecule type" value="Genomic_DNA"/>
</dbReference>
<keyword evidence="1" id="KW-0472">Membrane</keyword>
<keyword evidence="3" id="KW-1185">Reference proteome</keyword>
<organism evidence="2 3">
    <name type="scientific">Sphingomonas hankyongi</name>
    <dbReference type="NCBI Taxonomy" id="2908209"/>
    <lineage>
        <taxon>Bacteria</taxon>
        <taxon>Pseudomonadati</taxon>
        <taxon>Pseudomonadota</taxon>
        <taxon>Alphaproteobacteria</taxon>
        <taxon>Sphingomonadales</taxon>
        <taxon>Sphingomonadaceae</taxon>
        <taxon>Sphingomonas</taxon>
    </lineage>
</organism>